<reference evidence="2" key="1">
    <citation type="submission" date="2021-07" db="EMBL/GenBank/DDBJ databases">
        <title>Aureisphaera sp. CAU 1614 isolated from sea sediment.</title>
        <authorList>
            <person name="Kim W."/>
        </authorList>
    </citation>
    <scope>NUCLEOTIDE SEQUENCE</scope>
    <source>
        <strain evidence="2">CAU 1614</strain>
    </source>
</reference>
<dbReference type="EMBL" id="JAHWDP010000001">
    <property type="protein sequence ID" value="MBW2936671.1"/>
    <property type="molecule type" value="Genomic_DNA"/>
</dbReference>
<keyword evidence="3" id="KW-1185">Reference proteome</keyword>
<accession>A0A9X1FL48</accession>
<organism evidence="2 3">
    <name type="scientific">Halomarinibacterium sedimenti</name>
    <dbReference type="NCBI Taxonomy" id="2857106"/>
    <lineage>
        <taxon>Bacteria</taxon>
        <taxon>Pseudomonadati</taxon>
        <taxon>Bacteroidota</taxon>
        <taxon>Flavobacteriia</taxon>
        <taxon>Flavobacteriales</taxon>
        <taxon>Flavobacteriaceae</taxon>
        <taxon>Halomarinibacterium</taxon>
    </lineage>
</organism>
<evidence type="ECO:0000313" key="3">
    <source>
        <dbReference type="Proteomes" id="UP001138686"/>
    </source>
</evidence>
<proteinExistence type="predicted"/>
<dbReference type="RefSeq" id="WP_219050484.1">
    <property type="nucleotide sequence ID" value="NZ_JAHWDP010000001.1"/>
</dbReference>
<dbReference type="AlphaFoldDB" id="A0A9X1FL48"/>
<dbReference type="Proteomes" id="UP001138686">
    <property type="component" value="Unassembled WGS sequence"/>
</dbReference>
<feature type="region of interest" description="Disordered" evidence="1">
    <location>
        <begin position="30"/>
        <end position="50"/>
    </location>
</feature>
<gene>
    <name evidence="2" type="ORF">KXJ69_01045</name>
</gene>
<name>A0A9X1FL48_9FLAO</name>
<protein>
    <recommendedName>
        <fullName evidence="4">Lipoprotein</fullName>
    </recommendedName>
</protein>
<evidence type="ECO:0000256" key="1">
    <source>
        <dbReference type="SAM" id="MobiDB-lite"/>
    </source>
</evidence>
<evidence type="ECO:0000313" key="2">
    <source>
        <dbReference type="EMBL" id="MBW2936671.1"/>
    </source>
</evidence>
<evidence type="ECO:0008006" key="4">
    <source>
        <dbReference type="Google" id="ProtNLM"/>
    </source>
</evidence>
<sequence>MKTKLLKVGLIALFTTGFLLTGCSKEDSQTEENETASLTAEESKQSTEADGVSNDVFNVLEMAYAEIEEEAGRNASLFTDCVTITISSQNGVTFVTLDFGLGCQLNNGALVSGIVNLTYSEIVAGTRTITVTFDDFTYNNKGVDGGGTIYRERNNAQGNPQSTVNLAIEVTFQNGTVAQVQGTRVAEWIEGVGSGTWLDNVFSITGDRDIEFSTGFTHQAVVTEALRREVTCDHFVSGVIEITRNNGQGSLDFGDGTCDNLAVLTINGEEFIIILP</sequence>
<dbReference type="PROSITE" id="PS51257">
    <property type="entry name" value="PROKAR_LIPOPROTEIN"/>
    <property type="match status" value="1"/>
</dbReference>
<comment type="caution">
    <text evidence="2">The sequence shown here is derived from an EMBL/GenBank/DDBJ whole genome shotgun (WGS) entry which is preliminary data.</text>
</comment>